<gene>
    <name evidence="2" type="ORF">K8344_07405</name>
</gene>
<dbReference type="InterPro" id="IPR031345">
    <property type="entry name" value="T9SS_Plug_N"/>
</dbReference>
<organism evidence="2 3">
    <name type="scientific">Aequorivita xiaoshiensis</name>
    <dbReference type="NCBI Taxonomy" id="2874476"/>
    <lineage>
        <taxon>Bacteria</taxon>
        <taxon>Pseudomonadati</taxon>
        <taxon>Bacteroidota</taxon>
        <taxon>Flavobacteriia</taxon>
        <taxon>Flavobacteriales</taxon>
        <taxon>Flavobacteriaceae</taxon>
        <taxon>Aequorivita</taxon>
    </lineage>
</organism>
<sequence length="417" mass="48330">MLKSFTFSLIFFFIAPQISAQITEKVEPSYIQTVQFKGATELSELPIIRLGQSLELTFDALNGEEADYFYRITHHNFDWTPSDLSKSEYLDGFDDVRITEYQNSLNTLQIYSHYKLTIPNRDTRTIKKSGNYLLSIFSSNGDLIFTRKFLVVEDIASVGVEIKRARDLNVIDEKQVVQFTVNSQSLLLRNPKQSVKTLVLQNSNLKTAITDLVPQYTMGNELIYKYDKEAAFGGGNEFLAFDNKDERSASNGIRSIAVTDLYENYLFTNIPRYNRPYTYNPDINGNFVVRNIDARDQDIEAEYVRMHFNLQYYEDLGDKEIHVYGNFNNWTIDESTYLRYDSESDSYRNTRLFKQGFYNYKYVIVNRDGSIDEGAISGDFWQTENDYTVVVYFRDLGARYDRIIGIGRANSTSITNN</sequence>
<comment type="caution">
    <text evidence="2">The sequence shown here is derived from an EMBL/GenBank/DDBJ whole genome shotgun (WGS) entry which is preliminary data.</text>
</comment>
<accession>A0A9X1R3L9</accession>
<dbReference type="RefSeq" id="WP_237608099.1">
    <property type="nucleotide sequence ID" value="NZ_JAIRBB010000004.1"/>
</dbReference>
<name>A0A9X1R3L9_9FLAO</name>
<dbReference type="Gene3D" id="2.60.40.10">
    <property type="entry name" value="Immunoglobulins"/>
    <property type="match status" value="1"/>
</dbReference>
<proteinExistence type="predicted"/>
<evidence type="ECO:0000313" key="2">
    <source>
        <dbReference type="EMBL" id="MCG2430943.1"/>
    </source>
</evidence>
<reference evidence="2" key="1">
    <citation type="submission" date="2021-09" db="EMBL/GenBank/DDBJ databases">
        <title>Genome of Aequorivita sp. strain F64183.</title>
        <authorList>
            <person name="Wang Y."/>
        </authorList>
    </citation>
    <scope>NUCLEOTIDE SEQUENCE</scope>
    <source>
        <strain evidence="2">F64183</strain>
    </source>
</reference>
<keyword evidence="3" id="KW-1185">Reference proteome</keyword>
<feature type="domain" description="Type 9 secretion system plug protein N-terminal" evidence="1">
    <location>
        <begin position="31"/>
        <end position="153"/>
    </location>
</feature>
<protein>
    <submittedName>
        <fullName evidence="2">DUF5103 domain-containing protein</fullName>
    </submittedName>
</protein>
<dbReference type="Pfam" id="PF17116">
    <property type="entry name" value="T9SS_plug_1st"/>
    <property type="match status" value="1"/>
</dbReference>
<dbReference type="Proteomes" id="UP001139462">
    <property type="component" value="Unassembled WGS sequence"/>
</dbReference>
<evidence type="ECO:0000259" key="1">
    <source>
        <dbReference type="Pfam" id="PF17116"/>
    </source>
</evidence>
<dbReference type="SUPFAM" id="SSF49452">
    <property type="entry name" value="Starch-binding domain-like"/>
    <property type="match status" value="1"/>
</dbReference>
<dbReference type="InterPro" id="IPR013783">
    <property type="entry name" value="Ig-like_fold"/>
</dbReference>
<dbReference type="InterPro" id="IPR013784">
    <property type="entry name" value="Carb-bd-like_fold"/>
</dbReference>
<dbReference type="GO" id="GO:0030246">
    <property type="term" value="F:carbohydrate binding"/>
    <property type="evidence" value="ECO:0007669"/>
    <property type="project" value="InterPro"/>
</dbReference>
<dbReference type="EMBL" id="JAIRBB010000004">
    <property type="protein sequence ID" value="MCG2430943.1"/>
    <property type="molecule type" value="Genomic_DNA"/>
</dbReference>
<evidence type="ECO:0000313" key="3">
    <source>
        <dbReference type="Proteomes" id="UP001139462"/>
    </source>
</evidence>
<dbReference type="AlphaFoldDB" id="A0A9X1R3L9"/>